<dbReference type="Pfam" id="PF18738">
    <property type="entry name" value="HEPN_DZIP3"/>
    <property type="match status" value="1"/>
</dbReference>
<dbReference type="InterPro" id="IPR011029">
    <property type="entry name" value="DEATH-like_dom_sf"/>
</dbReference>
<evidence type="ECO:0000259" key="1">
    <source>
        <dbReference type="PROSITE" id="PS50209"/>
    </source>
</evidence>
<proteinExistence type="predicted"/>
<accession>A0A8S3R9W0</accession>
<dbReference type="CDD" id="cd01671">
    <property type="entry name" value="CARD"/>
    <property type="match status" value="1"/>
</dbReference>
<gene>
    <name evidence="2" type="ORF">MEDL_20491</name>
</gene>
<sequence>MTDLHVEEPITIIREMDQLDFEVNLLHLYEHSKVRSHVVSSADLDVTLLVCLLRNLPPQVSPSCKGFDVLPHSTDLSPGAHIARIKYYKNFLVSHSKDGKLVDVDFNTIWIDLEMAIHGLGNQQDVTAAADAKSKVLDYKTINELMMIDKRIIDHNIELAEHTTRIAQLETTVEKAHLTKKDIAVRRSKGGFNEFKDELMRSTILDEEVLDILISKCVLILDDKDEIDSFPDQSSRNNKLLEILMHRPYHTFTLFVEALKESDQKCHIALVANMMTKVTDKSLTLQHVQHKEDITELKSAGITPREKSRGLLQNIINRNASSAYATFLDVLREDICYQEYATKIEETDVTQFDLDLLHIGRLNRERKREKKKENQEKERNDW</sequence>
<reference evidence="2" key="1">
    <citation type="submission" date="2021-03" db="EMBL/GenBank/DDBJ databases">
        <authorList>
            <person name="Bekaert M."/>
        </authorList>
    </citation>
    <scope>NUCLEOTIDE SEQUENCE</scope>
</reference>
<dbReference type="Pfam" id="PF00619">
    <property type="entry name" value="CARD"/>
    <property type="match status" value="1"/>
</dbReference>
<protein>
    <recommendedName>
        <fullName evidence="1">CARD domain-containing protein</fullName>
    </recommendedName>
</protein>
<evidence type="ECO:0000313" key="3">
    <source>
        <dbReference type="Proteomes" id="UP000683360"/>
    </source>
</evidence>
<dbReference type="Proteomes" id="UP000683360">
    <property type="component" value="Unassembled WGS sequence"/>
</dbReference>
<dbReference type="GO" id="GO:0042981">
    <property type="term" value="P:regulation of apoptotic process"/>
    <property type="evidence" value="ECO:0007669"/>
    <property type="project" value="InterPro"/>
</dbReference>
<organism evidence="2 3">
    <name type="scientific">Mytilus edulis</name>
    <name type="common">Blue mussel</name>
    <dbReference type="NCBI Taxonomy" id="6550"/>
    <lineage>
        <taxon>Eukaryota</taxon>
        <taxon>Metazoa</taxon>
        <taxon>Spiralia</taxon>
        <taxon>Lophotrochozoa</taxon>
        <taxon>Mollusca</taxon>
        <taxon>Bivalvia</taxon>
        <taxon>Autobranchia</taxon>
        <taxon>Pteriomorphia</taxon>
        <taxon>Mytilida</taxon>
        <taxon>Mytiloidea</taxon>
        <taxon>Mytilidae</taxon>
        <taxon>Mytilinae</taxon>
        <taxon>Mytilus</taxon>
    </lineage>
</organism>
<name>A0A8S3R9W0_MYTED</name>
<evidence type="ECO:0000313" key="2">
    <source>
        <dbReference type="EMBL" id="CAG2206140.1"/>
    </source>
</evidence>
<dbReference type="PROSITE" id="PS50209">
    <property type="entry name" value="CARD"/>
    <property type="match status" value="1"/>
</dbReference>
<feature type="domain" description="CARD" evidence="1">
    <location>
        <begin position="196"/>
        <end position="264"/>
    </location>
</feature>
<dbReference type="InterPro" id="IPR001315">
    <property type="entry name" value="CARD"/>
</dbReference>
<dbReference type="SUPFAM" id="SSF47986">
    <property type="entry name" value="DEATH domain"/>
    <property type="match status" value="1"/>
</dbReference>
<comment type="caution">
    <text evidence="2">The sequence shown here is derived from an EMBL/GenBank/DDBJ whole genome shotgun (WGS) entry which is preliminary data.</text>
</comment>
<dbReference type="InterPro" id="IPR041249">
    <property type="entry name" value="HEPN_DZIP3"/>
</dbReference>
<dbReference type="EMBL" id="CAJPWZ010001042">
    <property type="protein sequence ID" value="CAG2206140.1"/>
    <property type="molecule type" value="Genomic_DNA"/>
</dbReference>
<dbReference type="AlphaFoldDB" id="A0A8S3R9W0"/>
<keyword evidence="3" id="KW-1185">Reference proteome</keyword>
<dbReference type="Gene3D" id="1.10.533.10">
    <property type="entry name" value="Death Domain, Fas"/>
    <property type="match status" value="1"/>
</dbReference>